<keyword evidence="2" id="KW-1003">Cell membrane</keyword>
<dbReference type="SUPFAM" id="SSF52058">
    <property type="entry name" value="L domain-like"/>
    <property type="match status" value="1"/>
</dbReference>
<evidence type="ECO:0000256" key="9">
    <source>
        <dbReference type="ARBA" id="ARBA00023170"/>
    </source>
</evidence>
<dbReference type="HOGENOM" id="CLU_006130_0_0_1"/>
<dbReference type="Gene3D" id="3.80.10.10">
    <property type="entry name" value="Ribonuclease Inhibitor"/>
    <property type="match status" value="1"/>
</dbReference>
<keyword evidence="10" id="KW-0807">Transducer</keyword>
<feature type="transmembrane region" description="Helical" evidence="11">
    <location>
        <begin position="266"/>
        <end position="288"/>
    </location>
</feature>
<feature type="transmembrane region" description="Helical" evidence="11">
    <location>
        <begin position="235"/>
        <end position="260"/>
    </location>
</feature>
<evidence type="ECO:0000256" key="11">
    <source>
        <dbReference type="SAM" id="Phobius"/>
    </source>
</evidence>
<dbReference type="Proteomes" id="UP000014500">
    <property type="component" value="Unassembled WGS sequence"/>
</dbReference>
<dbReference type="EnsemblMetazoa" id="SMAR002793-RA">
    <property type="protein sequence ID" value="SMAR002793-PA"/>
    <property type="gene ID" value="SMAR002793"/>
</dbReference>
<dbReference type="eggNOG" id="KOG0619">
    <property type="taxonomic scope" value="Eukaryota"/>
</dbReference>
<dbReference type="Gene3D" id="1.20.1070.10">
    <property type="entry name" value="Rhodopsin 7-helix transmembrane proteins"/>
    <property type="match status" value="1"/>
</dbReference>
<keyword evidence="9" id="KW-0675">Receptor</keyword>
<reference evidence="14" key="1">
    <citation type="submission" date="2011-05" db="EMBL/GenBank/DDBJ databases">
        <authorList>
            <person name="Richards S.R."/>
            <person name="Qu J."/>
            <person name="Jiang H."/>
            <person name="Jhangiani S.N."/>
            <person name="Agravi P."/>
            <person name="Goodspeed R."/>
            <person name="Gross S."/>
            <person name="Mandapat C."/>
            <person name="Jackson L."/>
            <person name="Mathew T."/>
            <person name="Pu L."/>
            <person name="Thornton R."/>
            <person name="Saada N."/>
            <person name="Wilczek-Boney K.B."/>
            <person name="Lee S."/>
            <person name="Kovar C."/>
            <person name="Wu Y."/>
            <person name="Scherer S.E."/>
            <person name="Worley K.C."/>
            <person name="Muzny D.M."/>
            <person name="Gibbs R."/>
        </authorList>
    </citation>
    <scope>NUCLEOTIDE SEQUENCE</scope>
    <source>
        <strain evidence="14">Brora</strain>
    </source>
</reference>
<dbReference type="EMBL" id="JH431244">
    <property type="status" value="NOT_ANNOTATED_CDS"/>
    <property type="molecule type" value="Genomic_DNA"/>
</dbReference>
<evidence type="ECO:0000256" key="8">
    <source>
        <dbReference type="ARBA" id="ARBA00023136"/>
    </source>
</evidence>
<keyword evidence="3" id="KW-0433">Leucine-rich repeat</keyword>
<dbReference type="STRING" id="126957.T1IP50"/>
<keyword evidence="8 11" id="KW-0472">Membrane</keyword>
<dbReference type="PhylomeDB" id="T1IP50"/>
<dbReference type="InterPro" id="IPR032675">
    <property type="entry name" value="LRR_dom_sf"/>
</dbReference>
<feature type="transmembrane region" description="Helical" evidence="11">
    <location>
        <begin position="190"/>
        <end position="215"/>
    </location>
</feature>
<evidence type="ECO:0000259" key="12">
    <source>
        <dbReference type="PROSITE" id="PS50262"/>
    </source>
</evidence>
<evidence type="ECO:0000256" key="1">
    <source>
        <dbReference type="ARBA" id="ARBA00004651"/>
    </source>
</evidence>
<accession>T1IP50</accession>
<comment type="subcellular location">
    <subcellularLocation>
        <location evidence="1">Cell membrane</location>
        <topology evidence="1">Multi-pass membrane protein</topology>
    </subcellularLocation>
</comment>
<keyword evidence="14" id="KW-1185">Reference proteome</keyword>
<reference evidence="13" key="2">
    <citation type="submission" date="2015-02" db="UniProtKB">
        <authorList>
            <consortium name="EnsemblMetazoa"/>
        </authorList>
    </citation>
    <scope>IDENTIFICATION</scope>
</reference>
<dbReference type="InterPro" id="IPR017452">
    <property type="entry name" value="GPCR_Rhodpsn_7TM"/>
</dbReference>
<dbReference type="SUPFAM" id="SSF81321">
    <property type="entry name" value="Family A G protein-coupled receptor-like"/>
    <property type="match status" value="1"/>
</dbReference>
<keyword evidence="4 11" id="KW-0812">Transmembrane</keyword>
<evidence type="ECO:0000313" key="14">
    <source>
        <dbReference type="Proteomes" id="UP000014500"/>
    </source>
</evidence>
<dbReference type="SMART" id="SM00369">
    <property type="entry name" value="LRR_TYP"/>
    <property type="match status" value="3"/>
</dbReference>
<evidence type="ECO:0000256" key="5">
    <source>
        <dbReference type="ARBA" id="ARBA00022737"/>
    </source>
</evidence>
<proteinExistence type="predicted"/>
<evidence type="ECO:0000313" key="13">
    <source>
        <dbReference type="EnsemblMetazoa" id="SMAR002793-PA"/>
    </source>
</evidence>
<sequence length="339" mass="38981">MIGKNLHYLAPGSFANMTKLEKLLLSNNKLKTLEQGVFQGLDNVLELDLQNNLLQDFDLNVFMDLPKLKRLILNGNFLELREMMFPSLPYLNWFYFKKFHYCSYAPHVRICTPKTDGVSSLDNLLGRPILRLSVWLVGAFTCLGNTVVLWGRMISREENKILSLFIRNLAGMCFPLHIDDPFLLGWEYSAFIFLGLNGVGVLVISTVYTAMFISIKRTRQNTPLAIIDTEFAFRFFCIVFTDCVCWIPIIVIKIAALYSADISADFYAWVVVFILPINSALNPILYTFTTSKFRNRIKNFCWTHPKLKWIGHVQRKDSGITNLITSCLQFPIELSILFN</sequence>
<feature type="transmembrane region" description="Helical" evidence="11">
    <location>
        <begin position="129"/>
        <end position="149"/>
    </location>
</feature>
<evidence type="ECO:0000256" key="10">
    <source>
        <dbReference type="ARBA" id="ARBA00023224"/>
    </source>
</evidence>
<evidence type="ECO:0000256" key="7">
    <source>
        <dbReference type="ARBA" id="ARBA00023040"/>
    </source>
</evidence>
<dbReference type="PANTHER" id="PTHR24372:SF80">
    <property type="entry name" value="FI21465P1-RELATED"/>
    <property type="match status" value="1"/>
</dbReference>
<feature type="domain" description="G-protein coupled receptors family 1 profile" evidence="12">
    <location>
        <begin position="199"/>
        <end position="286"/>
    </location>
</feature>
<keyword evidence="6 11" id="KW-1133">Transmembrane helix</keyword>
<dbReference type="GO" id="GO:0008528">
    <property type="term" value="F:G protein-coupled peptide receptor activity"/>
    <property type="evidence" value="ECO:0007669"/>
    <property type="project" value="TreeGrafter"/>
</dbReference>
<dbReference type="GO" id="GO:0007189">
    <property type="term" value="P:adenylate cyclase-activating G protein-coupled receptor signaling pathway"/>
    <property type="evidence" value="ECO:0007669"/>
    <property type="project" value="TreeGrafter"/>
</dbReference>
<evidence type="ECO:0000256" key="3">
    <source>
        <dbReference type="ARBA" id="ARBA00022614"/>
    </source>
</evidence>
<evidence type="ECO:0000256" key="6">
    <source>
        <dbReference type="ARBA" id="ARBA00022989"/>
    </source>
</evidence>
<dbReference type="InterPro" id="IPR003591">
    <property type="entry name" value="Leu-rich_rpt_typical-subtyp"/>
</dbReference>
<evidence type="ECO:0000256" key="2">
    <source>
        <dbReference type="ARBA" id="ARBA00022475"/>
    </source>
</evidence>
<dbReference type="GO" id="GO:0005886">
    <property type="term" value="C:plasma membrane"/>
    <property type="evidence" value="ECO:0007669"/>
    <property type="project" value="UniProtKB-SubCell"/>
</dbReference>
<dbReference type="PROSITE" id="PS51450">
    <property type="entry name" value="LRR"/>
    <property type="match status" value="1"/>
</dbReference>
<protein>
    <recommendedName>
        <fullName evidence="12">G-protein coupled receptors family 1 profile domain-containing protein</fullName>
    </recommendedName>
</protein>
<dbReference type="InterPro" id="IPR001611">
    <property type="entry name" value="Leu-rich_rpt"/>
</dbReference>
<organism evidence="13 14">
    <name type="scientific">Strigamia maritima</name>
    <name type="common">European centipede</name>
    <name type="synonym">Geophilus maritimus</name>
    <dbReference type="NCBI Taxonomy" id="126957"/>
    <lineage>
        <taxon>Eukaryota</taxon>
        <taxon>Metazoa</taxon>
        <taxon>Ecdysozoa</taxon>
        <taxon>Arthropoda</taxon>
        <taxon>Myriapoda</taxon>
        <taxon>Chilopoda</taxon>
        <taxon>Pleurostigmophora</taxon>
        <taxon>Geophilomorpha</taxon>
        <taxon>Linotaeniidae</taxon>
        <taxon>Strigamia</taxon>
    </lineage>
</organism>
<dbReference type="GO" id="GO:0009755">
    <property type="term" value="P:hormone-mediated signaling pathway"/>
    <property type="evidence" value="ECO:0007669"/>
    <property type="project" value="TreeGrafter"/>
</dbReference>
<keyword evidence="7" id="KW-0297">G-protein coupled receptor</keyword>
<dbReference type="PANTHER" id="PTHR24372">
    <property type="entry name" value="GLYCOPROTEIN HORMONE RECEPTOR"/>
    <property type="match status" value="1"/>
</dbReference>
<evidence type="ECO:0000256" key="4">
    <source>
        <dbReference type="ARBA" id="ARBA00022692"/>
    </source>
</evidence>
<name>T1IP50_STRMM</name>
<keyword evidence="5" id="KW-0677">Repeat</keyword>
<dbReference type="Pfam" id="PF13855">
    <property type="entry name" value="LRR_8"/>
    <property type="match status" value="1"/>
</dbReference>
<dbReference type="PROSITE" id="PS50262">
    <property type="entry name" value="G_PROTEIN_RECEP_F1_2"/>
    <property type="match status" value="1"/>
</dbReference>
<dbReference type="eggNOG" id="KOG2087">
    <property type="taxonomic scope" value="Eukaryota"/>
</dbReference>
<feature type="transmembrane region" description="Helical" evidence="11">
    <location>
        <begin position="161"/>
        <end position="178"/>
    </location>
</feature>
<dbReference type="AlphaFoldDB" id="T1IP50"/>